<dbReference type="InterPro" id="IPR034566">
    <property type="entry name" value="MTOPVIB_plant"/>
</dbReference>
<dbReference type="Proteomes" id="UP001459277">
    <property type="component" value="Unassembled WGS sequence"/>
</dbReference>
<reference evidence="1 2" key="1">
    <citation type="submission" date="2024-01" db="EMBL/GenBank/DDBJ databases">
        <title>A telomere-to-telomere, gap-free genome of sweet tea (Lithocarpus litseifolius).</title>
        <authorList>
            <person name="Zhou J."/>
        </authorList>
    </citation>
    <scope>NUCLEOTIDE SEQUENCE [LARGE SCALE GENOMIC DNA]</scope>
    <source>
        <strain evidence="1">Zhou-2022a</strain>
        <tissue evidence="1">Leaf</tissue>
    </source>
</reference>
<sequence length="479" mass="52767">MLLNSALSFAFSKSPVGSQISLAIARENSFTEFLSNGRVCFSSPNLSAFSDTGIGSCLEEFQDLKFPREAAIAEKWVLLVLFVEIAGICDNEVFNYQLNLKESATARRLTRLPSNPKNGVKFRHAICLSVFESLDVLLAEINCFFQKMLILKIPNVAYELVVEHDDASGLQYENVFLANESNPLHFSASNIERLKSGLEDYILKHGNSSSKTCGSCFPSLEHLKVGSGMACCTEGLRNTGLVMEAVILISEISEPNSSCFRPCGAKSEVLCFKDFTPCSIPPSSVKALTSIDWRSYGLTLGSIVNQHGYALLEWEGLPPSAHIDIVLHCYHNQYPNMIPSARKTQLDRNLIKKSVKLALDDLKEKHAGVLLSAHALKIRSCAPDLAKTIAGLILSSKDLSFQGECFSLLGLQSEGVGGEIVEDCIKEKIISVIEMNDRKSNQKSELAPFLFENDSLQVLEFQEEEYEEGDDGPFSPLDI</sequence>
<dbReference type="PANTHER" id="PTHR36722">
    <property type="entry name" value="TYPE 2 DNA TOPOISOMERASE 6 SUBUNIT B-LIKE"/>
    <property type="match status" value="1"/>
</dbReference>
<dbReference type="GO" id="GO:0000793">
    <property type="term" value="C:condensed chromosome"/>
    <property type="evidence" value="ECO:0007669"/>
    <property type="project" value="TreeGrafter"/>
</dbReference>
<name>A0AAW2D6E6_9ROSI</name>
<comment type="caution">
    <text evidence="1">The sequence shown here is derived from an EMBL/GenBank/DDBJ whole genome shotgun (WGS) entry which is preliminary data.</text>
</comment>
<evidence type="ECO:0000313" key="2">
    <source>
        <dbReference type="Proteomes" id="UP001459277"/>
    </source>
</evidence>
<dbReference type="EMBL" id="JAZDWU010000004">
    <property type="protein sequence ID" value="KAL0004236.1"/>
    <property type="molecule type" value="Genomic_DNA"/>
</dbReference>
<evidence type="ECO:0008006" key="3">
    <source>
        <dbReference type="Google" id="ProtNLM"/>
    </source>
</evidence>
<gene>
    <name evidence="1" type="ORF">SO802_011797</name>
</gene>
<keyword evidence="2" id="KW-1185">Reference proteome</keyword>
<proteinExistence type="predicted"/>
<evidence type="ECO:0000313" key="1">
    <source>
        <dbReference type="EMBL" id="KAL0004236.1"/>
    </source>
</evidence>
<dbReference type="GO" id="GO:0030674">
    <property type="term" value="F:protein-macromolecule adaptor activity"/>
    <property type="evidence" value="ECO:0007669"/>
    <property type="project" value="TreeGrafter"/>
</dbReference>
<protein>
    <recommendedName>
        <fullName evidence="3">Type 2 DNA topoisomerase 6 subunit B-like</fullName>
    </recommendedName>
</protein>
<organism evidence="1 2">
    <name type="scientific">Lithocarpus litseifolius</name>
    <dbReference type="NCBI Taxonomy" id="425828"/>
    <lineage>
        <taxon>Eukaryota</taxon>
        <taxon>Viridiplantae</taxon>
        <taxon>Streptophyta</taxon>
        <taxon>Embryophyta</taxon>
        <taxon>Tracheophyta</taxon>
        <taxon>Spermatophyta</taxon>
        <taxon>Magnoliopsida</taxon>
        <taxon>eudicotyledons</taxon>
        <taxon>Gunneridae</taxon>
        <taxon>Pentapetalae</taxon>
        <taxon>rosids</taxon>
        <taxon>fabids</taxon>
        <taxon>Fagales</taxon>
        <taxon>Fagaceae</taxon>
        <taxon>Lithocarpus</taxon>
    </lineage>
</organism>
<dbReference type="AlphaFoldDB" id="A0AAW2D6E6"/>
<dbReference type="GO" id="GO:0042138">
    <property type="term" value="P:meiotic DNA double-strand break formation"/>
    <property type="evidence" value="ECO:0007669"/>
    <property type="project" value="InterPro"/>
</dbReference>
<dbReference type="GO" id="GO:0007131">
    <property type="term" value="P:reciprocal meiotic recombination"/>
    <property type="evidence" value="ECO:0007669"/>
    <property type="project" value="TreeGrafter"/>
</dbReference>
<accession>A0AAW2D6E6</accession>
<dbReference type="PANTHER" id="PTHR36722:SF1">
    <property type="entry name" value="TYPE 2 DNA TOPOISOMERASE 6 SUBUNIT B-LIKE"/>
    <property type="match status" value="1"/>
</dbReference>